<evidence type="ECO:0000256" key="1">
    <source>
        <dbReference type="SAM" id="SignalP"/>
    </source>
</evidence>
<gene>
    <name evidence="2" type="ORF">MCOO_05150</name>
</gene>
<reference evidence="2 3" key="1">
    <citation type="journal article" date="2019" name="Emerg. Microbes Infect.">
        <title>Comprehensive subspecies identification of 175 nontuberculous mycobacteria species based on 7547 genomic profiles.</title>
        <authorList>
            <person name="Matsumoto Y."/>
            <person name="Kinjo T."/>
            <person name="Motooka D."/>
            <person name="Nabeya D."/>
            <person name="Jung N."/>
            <person name="Uechi K."/>
            <person name="Horii T."/>
            <person name="Iida T."/>
            <person name="Fujita J."/>
            <person name="Nakamura S."/>
        </authorList>
    </citation>
    <scope>NUCLEOTIDE SEQUENCE [LARGE SCALE GENOMIC DNA]</scope>
    <source>
        <strain evidence="2 3">JCM 12404</strain>
    </source>
</reference>
<dbReference type="Proteomes" id="UP000465866">
    <property type="component" value="Chromosome"/>
</dbReference>
<sequence length="70" mass="7418">MTKKLVFVAACAATMVLGTGIAHGDPAPGPDPNGPKCDIWNGGDDGTKWERVPCGWAYGEEKGWYQLPQG</sequence>
<accession>A0A7I7KQR3</accession>
<proteinExistence type="predicted"/>
<feature type="signal peptide" evidence="1">
    <location>
        <begin position="1"/>
        <end position="24"/>
    </location>
</feature>
<dbReference type="RefSeq" id="WP_163774948.1">
    <property type="nucleotide sequence ID" value="NZ_AP022569.1"/>
</dbReference>
<dbReference type="EMBL" id="AP022569">
    <property type="protein sequence ID" value="BBX44500.1"/>
    <property type="molecule type" value="Genomic_DNA"/>
</dbReference>
<keyword evidence="3" id="KW-1185">Reference proteome</keyword>
<dbReference type="KEGG" id="mcoo:MCOO_05150"/>
<keyword evidence="1" id="KW-0732">Signal</keyword>
<dbReference type="AlphaFoldDB" id="A0A7I7KQR3"/>
<feature type="chain" id="PRO_5029578743" description="Secreted protein" evidence="1">
    <location>
        <begin position="25"/>
        <end position="70"/>
    </location>
</feature>
<evidence type="ECO:0000313" key="2">
    <source>
        <dbReference type="EMBL" id="BBX44500.1"/>
    </source>
</evidence>
<name>A0A7I7KQR3_9MYCO</name>
<organism evidence="2 3">
    <name type="scientific">Mycobacterium cookii</name>
    <dbReference type="NCBI Taxonomy" id="1775"/>
    <lineage>
        <taxon>Bacteria</taxon>
        <taxon>Bacillati</taxon>
        <taxon>Actinomycetota</taxon>
        <taxon>Actinomycetes</taxon>
        <taxon>Mycobacteriales</taxon>
        <taxon>Mycobacteriaceae</taxon>
        <taxon>Mycobacterium</taxon>
    </lineage>
</organism>
<protein>
    <recommendedName>
        <fullName evidence="4">Secreted protein</fullName>
    </recommendedName>
</protein>
<evidence type="ECO:0008006" key="4">
    <source>
        <dbReference type="Google" id="ProtNLM"/>
    </source>
</evidence>
<evidence type="ECO:0000313" key="3">
    <source>
        <dbReference type="Proteomes" id="UP000465866"/>
    </source>
</evidence>